<organism evidence="3 4">
    <name type="scientific">Aeoliella straminimaris</name>
    <dbReference type="NCBI Taxonomy" id="2954799"/>
    <lineage>
        <taxon>Bacteria</taxon>
        <taxon>Pseudomonadati</taxon>
        <taxon>Planctomycetota</taxon>
        <taxon>Planctomycetia</taxon>
        <taxon>Pirellulales</taxon>
        <taxon>Lacipirellulaceae</taxon>
        <taxon>Aeoliella</taxon>
    </lineage>
</organism>
<comment type="caution">
    <text evidence="3">The sequence shown here is derived from an EMBL/GenBank/DDBJ whole genome shotgun (WGS) entry which is preliminary data.</text>
</comment>
<evidence type="ECO:0000313" key="3">
    <source>
        <dbReference type="EMBL" id="MCO6046844.1"/>
    </source>
</evidence>
<dbReference type="AlphaFoldDB" id="A0A9X2JKM0"/>
<evidence type="ECO:0000256" key="1">
    <source>
        <dbReference type="SAM" id="MobiDB-lite"/>
    </source>
</evidence>
<sequence length="199" mass="21715">MHTANPCTIRPHLLQPRAAQLLLLCLVLMTSTGCVRRRLTVRSNPPGALVYVDNQMIGTTPCSVDFTYYGTREIRLIKSGYETLTVNQPIPAPWYQVPPLDFVSDNFALHKIRDDRTVSFNLQPQMMLPVEEVIRRGEELRSRTVTGQVMQASGTGAPVVTQPGVPNAGSPFEGAPSMPLAPPGGFTPAPSPAPTEPWP</sequence>
<protein>
    <submittedName>
        <fullName evidence="3">PEGA domain-containing protein</fullName>
    </submittedName>
</protein>
<dbReference type="Pfam" id="PF08308">
    <property type="entry name" value="PEGA"/>
    <property type="match status" value="1"/>
</dbReference>
<evidence type="ECO:0000313" key="4">
    <source>
        <dbReference type="Proteomes" id="UP001155241"/>
    </source>
</evidence>
<feature type="compositionally biased region" description="Pro residues" evidence="1">
    <location>
        <begin position="189"/>
        <end position="199"/>
    </location>
</feature>
<dbReference type="EMBL" id="JAMXLR010000077">
    <property type="protein sequence ID" value="MCO6046844.1"/>
    <property type="molecule type" value="Genomic_DNA"/>
</dbReference>
<name>A0A9X2JKM0_9BACT</name>
<gene>
    <name evidence="3" type="ORF">NG895_23340</name>
</gene>
<feature type="domain" description="PEGA" evidence="2">
    <location>
        <begin position="39"/>
        <end position="85"/>
    </location>
</feature>
<feature type="region of interest" description="Disordered" evidence="1">
    <location>
        <begin position="155"/>
        <end position="199"/>
    </location>
</feature>
<dbReference type="InterPro" id="IPR013229">
    <property type="entry name" value="PEGA"/>
</dbReference>
<evidence type="ECO:0000259" key="2">
    <source>
        <dbReference type="Pfam" id="PF08308"/>
    </source>
</evidence>
<dbReference type="RefSeq" id="WP_252854955.1">
    <property type="nucleotide sequence ID" value="NZ_JAMXLR010000077.1"/>
</dbReference>
<accession>A0A9X2JKM0</accession>
<dbReference type="Proteomes" id="UP001155241">
    <property type="component" value="Unassembled WGS sequence"/>
</dbReference>
<reference evidence="3" key="1">
    <citation type="submission" date="2022-06" db="EMBL/GenBank/DDBJ databases">
        <title>Aeoliella straminimaris, a novel planctomycete from sediments.</title>
        <authorList>
            <person name="Vitorino I.R."/>
            <person name="Lage O.M."/>
        </authorList>
    </citation>
    <scope>NUCLEOTIDE SEQUENCE</scope>
    <source>
        <strain evidence="3">ICT_H6.2</strain>
    </source>
</reference>
<keyword evidence="4" id="KW-1185">Reference proteome</keyword>
<proteinExistence type="predicted"/>